<dbReference type="EMBL" id="JAYFUL010000002">
    <property type="protein sequence ID" value="MEA5256709.1"/>
    <property type="molecule type" value="Genomic_DNA"/>
</dbReference>
<accession>A0ABU5QIP0</accession>
<protein>
    <submittedName>
        <fullName evidence="4">T9SS type A sorting domain-containing protein</fullName>
    </submittedName>
</protein>
<feature type="domain" description="Secretion system C-terminal sorting" evidence="3">
    <location>
        <begin position="875"/>
        <end position="948"/>
    </location>
</feature>
<dbReference type="SUPFAM" id="SSF52266">
    <property type="entry name" value="SGNH hydrolase"/>
    <property type="match status" value="1"/>
</dbReference>
<name>A0ABU5QIP0_9BACT</name>
<dbReference type="Pfam" id="PF18962">
    <property type="entry name" value="Por_Secre_tail"/>
    <property type="match status" value="1"/>
</dbReference>
<keyword evidence="1" id="KW-0378">Hydrolase</keyword>
<dbReference type="InterPro" id="IPR036514">
    <property type="entry name" value="SGNH_hydro_sf"/>
</dbReference>
<evidence type="ECO:0000313" key="4">
    <source>
        <dbReference type="EMBL" id="MEA5256709.1"/>
    </source>
</evidence>
<gene>
    <name evidence="4" type="ORF">VB264_02865</name>
</gene>
<reference evidence="4 5" key="1">
    <citation type="submission" date="2023-12" db="EMBL/GenBank/DDBJ databases">
        <title>Novel species of the genus Arcicella isolated from rivers.</title>
        <authorList>
            <person name="Lu H."/>
        </authorList>
    </citation>
    <scope>NUCLEOTIDE SEQUENCE [LARGE SCALE GENOMIC DNA]</scope>
    <source>
        <strain evidence="4 5">LMG 21963</strain>
    </source>
</reference>
<evidence type="ECO:0000259" key="2">
    <source>
        <dbReference type="Pfam" id="PF03629"/>
    </source>
</evidence>
<sequence length="950" mass="102960">MLFPKRILLLVLNLCIPTLLFCQIKITSPQNRAVYQRNQEGFSQITISGTYEKQIDKIEARLIPVEAGQGEYVDWTVIKVLPLNGNFSSVMRVKQGWYSLELRGSLYGTLIEGTTRLERVGVGEVFVIAGQSNAQGMPQIAGIGATNDRVNCFGSATNTDSGGDFYISLSPFSKLEANSRIAPRGMNGWCWGRLGDLLVNKLNVPVMFFNAAFEGTSSSTWATTANGNNAPNPYIGGTYQNKLPYQDLSDAFHYFVAQLGIRAVLWCQGESDNFLVNQKLATSSEVYRSNLQTIINKSRSDSGKDISWVVSLTSGGSATPCSGICGTPIVTDQNIINGQLAVINQANNNVFFGPNTDQIQVVGRQDGVHFNGVGLEQLANAWNNALNDNFFGNSRPHLPMTIGNLDFYCGSNQVDVNLPDGYSNYQWSNNGSNFSSGVFSSQKLTRLSVGTDKKYYARFRDNVGNVIQVPYISFVGSSVPSASITASSDVSFCDGNSVTLNASDAAIYEWSNGSIAKAINVSTSGSFAVRTVNQYGCQSDFSPTVTTTNKPLPPKPTIAASGPTTFCADTDVTLTSSNTQAGSYLWSTGTNSQNLRINTSGTYRVTTISPQGCSSPISDGVQIVVNPLPPTPTIVASGPTTFCADTDVTLTSSNVSANRYLWNTGTSTQNLRINTSGDYTVRTIDGNNCFSMTSAVQKITVNPLPATPTILSTKDTVFCDGDNTTLQMSLIAGNRPTWLASQNGTVTNFGIQNLTITQTGRFRAYQTDGNDCKSPISPTVFVSVKANPPRVDSIVRLSPYTVGVNAVRADQYVWQVNGVANNNLSGSSIRFTEEANLSVIAKNVYKTLFYGDKVCFSPVSNQYIFKFFNDNGVSIYPNPSNGVFKIEARDPWNNTTYEIYDLLGRFIQAGTISSLDTSRTMDLSGLAEGEYMLRLNADSLLIAKRIIINR</sequence>
<dbReference type="Pfam" id="PF03629">
    <property type="entry name" value="SASA"/>
    <property type="match status" value="1"/>
</dbReference>
<comment type="caution">
    <text evidence="4">The sequence shown here is derived from an EMBL/GenBank/DDBJ whole genome shotgun (WGS) entry which is preliminary data.</text>
</comment>
<organism evidence="4 5">
    <name type="scientific">Arcicella aquatica</name>
    <dbReference type="NCBI Taxonomy" id="217141"/>
    <lineage>
        <taxon>Bacteria</taxon>
        <taxon>Pseudomonadati</taxon>
        <taxon>Bacteroidota</taxon>
        <taxon>Cytophagia</taxon>
        <taxon>Cytophagales</taxon>
        <taxon>Flectobacillaceae</taxon>
        <taxon>Arcicella</taxon>
    </lineage>
</organism>
<dbReference type="RefSeq" id="WP_323246594.1">
    <property type="nucleotide sequence ID" value="NZ_JAYFUL010000002.1"/>
</dbReference>
<feature type="domain" description="Sialate O-acetylesterase" evidence="2">
    <location>
        <begin position="124"/>
        <end position="314"/>
    </location>
</feature>
<dbReference type="Gene3D" id="3.40.50.1110">
    <property type="entry name" value="SGNH hydrolase"/>
    <property type="match status" value="1"/>
</dbReference>
<proteinExistence type="predicted"/>
<dbReference type="InterPro" id="IPR005181">
    <property type="entry name" value="SASA"/>
</dbReference>
<evidence type="ECO:0000259" key="3">
    <source>
        <dbReference type="Pfam" id="PF18962"/>
    </source>
</evidence>
<evidence type="ECO:0000313" key="5">
    <source>
        <dbReference type="Proteomes" id="UP001304671"/>
    </source>
</evidence>
<keyword evidence="5" id="KW-1185">Reference proteome</keyword>
<evidence type="ECO:0000256" key="1">
    <source>
        <dbReference type="ARBA" id="ARBA00022801"/>
    </source>
</evidence>
<dbReference type="NCBIfam" id="TIGR04183">
    <property type="entry name" value="Por_Secre_tail"/>
    <property type="match status" value="1"/>
</dbReference>
<dbReference type="Proteomes" id="UP001304671">
    <property type="component" value="Unassembled WGS sequence"/>
</dbReference>
<dbReference type="InterPro" id="IPR026444">
    <property type="entry name" value="Secre_tail"/>
</dbReference>